<evidence type="ECO:0000313" key="6">
    <source>
        <dbReference type="EMBL" id="GAX15029.1"/>
    </source>
</evidence>
<dbReference type="InterPro" id="IPR016130">
    <property type="entry name" value="Tyr_Pase_AS"/>
</dbReference>
<dbReference type="PANTHER" id="PTHR46274">
    <property type="entry name" value="PHOSPHATIDYLINOSITOL PHOSPHATASE"/>
    <property type="match status" value="1"/>
</dbReference>
<dbReference type="InterPro" id="IPR029021">
    <property type="entry name" value="Prot-tyrosine_phosphatase-like"/>
</dbReference>
<evidence type="ECO:0000256" key="2">
    <source>
        <dbReference type="ARBA" id="ARBA00022912"/>
    </source>
</evidence>
<dbReference type="GO" id="GO:0004725">
    <property type="term" value="F:protein tyrosine phosphatase activity"/>
    <property type="evidence" value="ECO:0007669"/>
    <property type="project" value="UniProtKB-EC"/>
</dbReference>
<dbReference type="EMBL" id="BDSP01000087">
    <property type="protein sequence ID" value="GAX15029.1"/>
    <property type="molecule type" value="Genomic_DNA"/>
</dbReference>
<dbReference type="AlphaFoldDB" id="A0A1Z5JM31"/>
<dbReference type="Gene3D" id="3.90.190.10">
    <property type="entry name" value="Protein tyrosine phosphatase superfamily"/>
    <property type="match status" value="1"/>
</dbReference>
<keyword evidence="1 6" id="KW-0378">Hydrolase</keyword>
<evidence type="ECO:0000313" key="7">
    <source>
        <dbReference type="Proteomes" id="UP000198406"/>
    </source>
</evidence>
<sequence length="268" mass="30531">MKGTEPFRPREKSDATKNKKHHHWFTRPSSFFHNPSWHAATLLPNLSVCFKIALGITTTLYILNQSHLLPKPLSAVVSKTLFWPTLPITVLKRLGRWTTCVDETVIMGGAPFGFAGLPESLHDNHGVRGVINMCEEYRGPLREYNRLGMKELWLPTVDHFEPSIKDLNRAVRFIERHRQMGSKVYVHCRAGHGRSAAAVFAWLLSKDPTVDRKTLNEDLCKLRDVRTTLWQQPNIIQFHASLLPGDDDGTGWTGEEAHDNKPDCDDDF</sequence>
<dbReference type="InParanoid" id="A0A1Z5JM31"/>
<gene>
    <name evidence="6" type="ORF">FisN_12Lh275</name>
</gene>
<accession>A0A1Z5JM31</accession>
<dbReference type="EC" id="3.1.3.16" evidence="6"/>
<name>A0A1Z5JM31_FISSO</name>
<dbReference type="SMART" id="SM00195">
    <property type="entry name" value="DSPc"/>
    <property type="match status" value="1"/>
</dbReference>
<organism evidence="6 7">
    <name type="scientific">Fistulifera solaris</name>
    <name type="common">Oleaginous diatom</name>
    <dbReference type="NCBI Taxonomy" id="1519565"/>
    <lineage>
        <taxon>Eukaryota</taxon>
        <taxon>Sar</taxon>
        <taxon>Stramenopiles</taxon>
        <taxon>Ochrophyta</taxon>
        <taxon>Bacillariophyta</taxon>
        <taxon>Bacillariophyceae</taxon>
        <taxon>Bacillariophycidae</taxon>
        <taxon>Naviculales</taxon>
        <taxon>Naviculaceae</taxon>
        <taxon>Fistulifera</taxon>
    </lineage>
</organism>
<reference evidence="6 7" key="1">
    <citation type="journal article" date="2015" name="Plant Cell">
        <title>Oil accumulation by the oleaginous diatom Fistulifera solaris as revealed by the genome and transcriptome.</title>
        <authorList>
            <person name="Tanaka T."/>
            <person name="Maeda Y."/>
            <person name="Veluchamy A."/>
            <person name="Tanaka M."/>
            <person name="Abida H."/>
            <person name="Marechal E."/>
            <person name="Bowler C."/>
            <person name="Muto M."/>
            <person name="Sunaga Y."/>
            <person name="Tanaka M."/>
            <person name="Yoshino T."/>
            <person name="Taniguchi T."/>
            <person name="Fukuda Y."/>
            <person name="Nemoto M."/>
            <person name="Matsumoto M."/>
            <person name="Wong P.S."/>
            <person name="Aburatani S."/>
            <person name="Fujibuchi W."/>
        </authorList>
    </citation>
    <scope>NUCLEOTIDE SEQUENCE [LARGE SCALE GENOMIC DNA]</scope>
    <source>
        <strain evidence="6 7">JPCC DA0580</strain>
    </source>
</reference>
<evidence type="ECO:0000256" key="1">
    <source>
        <dbReference type="ARBA" id="ARBA00022801"/>
    </source>
</evidence>
<feature type="compositionally biased region" description="Basic and acidic residues" evidence="3">
    <location>
        <begin position="255"/>
        <end position="268"/>
    </location>
</feature>
<dbReference type="InterPro" id="IPR000340">
    <property type="entry name" value="Dual-sp_phosphatase_cat-dom"/>
</dbReference>
<dbReference type="GO" id="GO:0004722">
    <property type="term" value="F:protein serine/threonine phosphatase activity"/>
    <property type="evidence" value="ECO:0007669"/>
    <property type="project" value="UniProtKB-EC"/>
</dbReference>
<keyword evidence="7" id="KW-1185">Reference proteome</keyword>
<evidence type="ECO:0000259" key="4">
    <source>
        <dbReference type="PROSITE" id="PS50054"/>
    </source>
</evidence>
<dbReference type="Proteomes" id="UP000198406">
    <property type="component" value="Unassembled WGS sequence"/>
</dbReference>
<dbReference type="PROSITE" id="PS00383">
    <property type="entry name" value="TYR_PHOSPHATASE_1"/>
    <property type="match status" value="1"/>
</dbReference>
<feature type="compositionally biased region" description="Basic and acidic residues" evidence="3">
    <location>
        <begin position="1"/>
        <end position="17"/>
    </location>
</feature>
<dbReference type="OrthoDB" id="273181at2759"/>
<dbReference type="InterPro" id="IPR020422">
    <property type="entry name" value="TYR_PHOSPHATASE_DUAL_dom"/>
</dbReference>
<feature type="domain" description="Tyrosine-protein phosphatase" evidence="4">
    <location>
        <begin position="97"/>
        <end position="251"/>
    </location>
</feature>
<dbReference type="InterPro" id="IPR000387">
    <property type="entry name" value="Tyr_Pase_dom"/>
</dbReference>
<evidence type="ECO:0000256" key="3">
    <source>
        <dbReference type="SAM" id="MobiDB-lite"/>
    </source>
</evidence>
<dbReference type="PROSITE" id="PS50056">
    <property type="entry name" value="TYR_PHOSPHATASE_2"/>
    <property type="match status" value="1"/>
</dbReference>
<feature type="domain" description="Tyrosine specific protein phosphatases" evidence="5">
    <location>
        <begin position="165"/>
        <end position="237"/>
    </location>
</feature>
<feature type="region of interest" description="Disordered" evidence="3">
    <location>
        <begin position="247"/>
        <end position="268"/>
    </location>
</feature>
<comment type="caution">
    <text evidence="6">The sequence shown here is derived from an EMBL/GenBank/DDBJ whole genome shotgun (WGS) entry which is preliminary data.</text>
</comment>
<dbReference type="EC" id="3.1.3.48" evidence="6"/>
<dbReference type="PANTHER" id="PTHR46274:SF6">
    <property type="entry name" value="TYR_PHOSPHATASE_2 DOMAIN-CONTAINING PROTEIN"/>
    <property type="match status" value="1"/>
</dbReference>
<dbReference type="Pfam" id="PF00782">
    <property type="entry name" value="DSPc"/>
    <property type="match status" value="1"/>
</dbReference>
<proteinExistence type="predicted"/>
<dbReference type="PROSITE" id="PS50054">
    <property type="entry name" value="TYR_PHOSPHATASE_DUAL"/>
    <property type="match status" value="1"/>
</dbReference>
<protein>
    <submittedName>
        <fullName evidence="6">Atypical dual specificity phosphatase</fullName>
        <ecNumber evidence="6">3.1.3.16</ecNumber>
        <ecNumber evidence="6">3.1.3.48</ecNumber>
    </submittedName>
</protein>
<dbReference type="SUPFAM" id="SSF52799">
    <property type="entry name" value="(Phosphotyrosine protein) phosphatases II"/>
    <property type="match status" value="1"/>
</dbReference>
<feature type="region of interest" description="Disordered" evidence="3">
    <location>
        <begin position="1"/>
        <end position="21"/>
    </location>
</feature>
<evidence type="ECO:0000259" key="5">
    <source>
        <dbReference type="PROSITE" id="PS50056"/>
    </source>
</evidence>
<keyword evidence="2" id="KW-0904">Protein phosphatase</keyword>